<keyword evidence="2" id="KW-1185">Reference proteome</keyword>
<dbReference type="AlphaFoldDB" id="L8WC00"/>
<dbReference type="HOGENOM" id="CLU_2238430_0_0_1"/>
<proteinExistence type="predicted"/>
<evidence type="ECO:0000313" key="2">
    <source>
        <dbReference type="Proteomes" id="UP000011668"/>
    </source>
</evidence>
<name>L8WC00_THACA</name>
<sequence length="105" mass="11879">MHMIIEMYDVFGFAGPGPKYPDETTQSATLSGKHRLVYLPGCRITSTLPIFFLSHSSWILYSTCAYAQSCQSWQGSKGRCTIAWSSKRSLARHESFHCSLLRQLL</sequence>
<dbReference type="Proteomes" id="UP000011668">
    <property type="component" value="Unassembled WGS sequence"/>
</dbReference>
<organism evidence="1 2">
    <name type="scientific">Thanatephorus cucumeris (strain AG1-IA)</name>
    <name type="common">Rice sheath blight fungus</name>
    <name type="synonym">Rhizoctonia solani</name>
    <dbReference type="NCBI Taxonomy" id="983506"/>
    <lineage>
        <taxon>Eukaryota</taxon>
        <taxon>Fungi</taxon>
        <taxon>Dikarya</taxon>
        <taxon>Basidiomycota</taxon>
        <taxon>Agaricomycotina</taxon>
        <taxon>Agaricomycetes</taxon>
        <taxon>Cantharellales</taxon>
        <taxon>Ceratobasidiaceae</taxon>
        <taxon>Rhizoctonia</taxon>
        <taxon>Rhizoctonia solani AG-1</taxon>
    </lineage>
</organism>
<accession>L8WC00</accession>
<protein>
    <submittedName>
        <fullName evidence="1">Uncharacterized protein</fullName>
    </submittedName>
</protein>
<gene>
    <name evidence="1" type="ORF">AG1IA_10480</name>
</gene>
<evidence type="ECO:0000313" key="1">
    <source>
        <dbReference type="EMBL" id="ELU35490.1"/>
    </source>
</evidence>
<dbReference type="EMBL" id="AFRT01006420">
    <property type="protein sequence ID" value="ELU35490.1"/>
    <property type="molecule type" value="Genomic_DNA"/>
</dbReference>
<reference evidence="1 2" key="1">
    <citation type="journal article" date="2013" name="Nat. Commun.">
        <title>The evolution and pathogenic mechanisms of the rice sheath blight pathogen.</title>
        <authorList>
            <person name="Zheng A."/>
            <person name="Lin R."/>
            <person name="Xu L."/>
            <person name="Qin P."/>
            <person name="Tang C."/>
            <person name="Ai P."/>
            <person name="Zhang D."/>
            <person name="Liu Y."/>
            <person name="Sun Z."/>
            <person name="Feng H."/>
            <person name="Wang Y."/>
            <person name="Chen Y."/>
            <person name="Liang X."/>
            <person name="Fu R."/>
            <person name="Li Q."/>
            <person name="Zhang J."/>
            <person name="Yu X."/>
            <person name="Xie Z."/>
            <person name="Ding L."/>
            <person name="Guan P."/>
            <person name="Tang J."/>
            <person name="Liang Y."/>
            <person name="Wang S."/>
            <person name="Deng Q."/>
            <person name="Li S."/>
            <person name="Zhu J."/>
            <person name="Wang L."/>
            <person name="Liu H."/>
            <person name="Li P."/>
        </authorList>
    </citation>
    <scope>NUCLEOTIDE SEQUENCE [LARGE SCALE GENOMIC DNA]</scope>
    <source>
        <strain evidence="2">AG-1 IA</strain>
    </source>
</reference>
<comment type="caution">
    <text evidence="1">The sequence shown here is derived from an EMBL/GenBank/DDBJ whole genome shotgun (WGS) entry which is preliminary data.</text>
</comment>